<dbReference type="InterPro" id="IPR001789">
    <property type="entry name" value="Sig_transdc_resp-reg_receiver"/>
</dbReference>
<dbReference type="PANTHER" id="PTHR48111:SF67">
    <property type="entry name" value="TRANSCRIPTIONAL REGULATORY PROTEIN TCTD"/>
    <property type="match status" value="1"/>
</dbReference>
<evidence type="ECO:0000256" key="5">
    <source>
        <dbReference type="PROSITE-ProRule" id="PRU01091"/>
    </source>
</evidence>
<dbReference type="Pfam" id="PF00486">
    <property type="entry name" value="Trans_reg_C"/>
    <property type="match status" value="1"/>
</dbReference>
<reference evidence="8" key="1">
    <citation type="submission" date="2022-11" db="EMBL/GenBank/DDBJ databases">
        <title>Marinomonas sp. nov., isolated from marine algae.</title>
        <authorList>
            <person name="Choi D.G."/>
            <person name="Kim J.M."/>
            <person name="Lee J.K."/>
            <person name="Baek J.H."/>
            <person name="Jeon C.O."/>
        </authorList>
    </citation>
    <scope>NUCLEOTIDE SEQUENCE</scope>
    <source>
        <strain evidence="8">KJ51-3</strain>
    </source>
</reference>
<dbReference type="Proteomes" id="UP001431181">
    <property type="component" value="Unassembled WGS sequence"/>
</dbReference>
<dbReference type="InterPro" id="IPR039420">
    <property type="entry name" value="WalR-like"/>
</dbReference>
<keyword evidence="2 5" id="KW-0238">DNA-binding</keyword>
<dbReference type="InterPro" id="IPR001867">
    <property type="entry name" value="OmpR/PhoB-type_DNA-bd"/>
</dbReference>
<evidence type="ECO:0000259" key="7">
    <source>
        <dbReference type="PROSITE" id="PS51755"/>
    </source>
</evidence>
<dbReference type="PROSITE" id="PS50110">
    <property type="entry name" value="RESPONSE_REGULATORY"/>
    <property type="match status" value="1"/>
</dbReference>
<proteinExistence type="predicted"/>
<sequence>MRILVVEDDTSLADGLVTALKREGYTVDLLHDGIHALEALVNEVFDLVVLDLGLPRLDGLAVLKQIRANENAVPVLILTARDALEDRVAGLDLGADDYLIKPFDVTELKARTRALLRRSYGRAISEISYKGLVLYPASHKVTYLDKEVSLTRREYALLHELISQPGHVFTRDILQQLMYGWGDDVESNALEVHIHHLRKKLSPDLIRTIRGIGYVVDQEMG</sequence>
<keyword evidence="4" id="KW-0597">Phosphoprotein</keyword>
<feature type="DNA-binding region" description="OmpR/PhoB-type" evidence="5">
    <location>
        <begin position="124"/>
        <end position="218"/>
    </location>
</feature>
<evidence type="ECO:0000259" key="6">
    <source>
        <dbReference type="PROSITE" id="PS50110"/>
    </source>
</evidence>
<dbReference type="PANTHER" id="PTHR48111">
    <property type="entry name" value="REGULATOR OF RPOS"/>
    <property type="match status" value="1"/>
</dbReference>
<dbReference type="RefSeq" id="WP_265217637.1">
    <property type="nucleotide sequence ID" value="NZ_JAPEUL010000004.1"/>
</dbReference>
<dbReference type="InterPro" id="IPR036388">
    <property type="entry name" value="WH-like_DNA-bd_sf"/>
</dbReference>
<dbReference type="Gene3D" id="6.10.250.690">
    <property type="match status" value="1"/>
</dbReference>
<dbReference type="SMART" id="SM00448">
    <property type="entry name" value="REC"/>
    <property type="match status" value="1"/>
</dbReference>
<comment type="caution">
    <text evidence="8">The sequence shown here is derived from an EMBL/GenBank/DDBJ whole genome shotgun (WGS) entry which is preliminary data.</text>
</comment>
<keyword evidence="3" id="KW-0804">Transcription</keyword>
<feature type="modified residue" description="4-aspartylphosphate" evidence="4">
    <location>
        <position position="51"/>
    </location>
</feature>
<dbReference type="PROSITE" id="PS51755">
    <property type="entry name" value="OMPR_PHOB"/>
    <property type="match status" value="1"/>
</dbReference>
<organism evidence="8 9">
    <name type="scientific">Marinomonas rhodophyticola</name>
    <dbReference type="NCBI Taxonomy" id="2992803"/>
    <lineage>
        <taxon>Bacteria</taxon>
        <taxon>Pseudomonadati</taxon>
        <taxon>Pseudomonadota</taxon>
        <taxon>Gammaproteobacteria</taxon>
        <taxon>Oceanospirillales</taxon>
        <taxon>Oceanospirillaceae</taxon>
        <taxon>Marinomonas</taxon>
    </lineage>
</organism>
<dbReference type="CDD" id="cd17624">
    <property type="entry name" value="REC_OmpR_PmrA-like"/>
    <property type="match status" value="1"/>
</dbReference>
<keyword evidence="1" id="KW-0805">Transcription regulation</keyword>
<dbReference type="InterPro" id="IPR016032">
    <property type="entry name" value="Sig_transdc_resp-reg_C-effctor"/>
</dbReference>
<evidence type="ECO:0000256" key="1">
    <source>
        <dbReference type="ARBA" id="ARBA00023015"/>
    </source>
</evidence>
<feature type="domain" description="Response regulatory" evidence="6">
    <location>
        <begin position="2"/>
        <end position="116"/>
    </location>
</feature>
<evidence type="ECO:0000256" key="3">
    <source>
        <dbReference type="ARBA" id="ARBA00023163"/>
    </source>
</evidence>
<evidence type="ECO:0000256" key="4">
    <source>
        <dbReference type="PROSITE-ProRule" id="PRU00169"/>
    </source>
</evidence>
<gene>
    <name evidence="8" type="ORF">ONZ52_05145</name>
</gene>
<dbReference type="CDD" id="cd00383">
    <property type="entry name" value="trans_reg_C"/>
    <property type="match status" value="1"/>
</dbReference>
<name>A0ABT3KE84_9GAMM</name>
<protein>
    <submittedName>
        <fullName evidence="8">Response regulator</fullName>
    </submittedName>
</protein>
<evidence type="ECO:0000313" key="8">
    <source>
        <dbReference type="EMBL" id="MCW4628427.1"/>
    </source>
</evidence>
<dbReference type="SUPFAM" id="SSF52172">
    <property type="entry name" value="CheY-like"/>
    <property type="match status" value="1"/>
</dbReference>
<dbReference type="InterPro" id="IPR011006">
    <property type="entry name" value="CheY-like_superfamily"/>
</dbReference>
<feature type="domain" description="OmpR/PhoB-type" evidence="7">
    <location>
        <begin position="124"/>
        <end position="218"/>
    </location>
</feature>
<dbReference type="EMBL" id="JAPEUL010000004">
    <property type="protein sequence ID" value="MCW4628427.1"/>
    <property type="molecule type" value="Genomic_DNA"/>
</dbReference>
<dbReference type="SMART" id="SM00862">
    <property type="entry name" value="Trans_reg_C"/>
    <property type="match status" value="1"/>
</dbReference>
<dbReference type="Gene3D" id="3.40.50.2300">
    <property type="match status" value="1"/>
</dbReference>
<dbReference type="Pfam" id="PF00072">
    <property type="entry name" value="Response_reg"/>
    <property type="match status" value="1"/>
</dbReference>
<evidence type="ECO:0000313" key="9">
    <source>
        <dbReference type="Proteomes" id="UP001431181"/>
    </source>
</evidence>
<accession>A0ABT3KE84</accession>
<dbReference type="SUPFAM" id="SSF46894">
    <property type="entry name" value="C-terminal effector domain of the bipartite response regulators"/>
    <property type="match status" value="1"/>
</dbReference>
<dbReference type="Gene3D" id="1.10.10.10">
    <property type="entry name" value="Winged helix-like DNA-binding domain superfamily/Winged helix DNA-binding domain"/>
    <property type="match status" value="1"/>
</dbReference>
<evidence type="ECO:0000256" key="2">
    <source>
        <dbReference type="ARBA" id="ARBA00023125"/>
    </source>
</evidence>
<keyword evidence="9" id="KW-1185">Reference proteome</keyword>